<dbReference type="Proteomes" id="UP000182658">
    <property type="component" value="Unassembled WGS sequence"/>
</dbReference>
<evidence type="ECO:0000259" key="1">
    <source>
        <dbReference type="Pfam" id="PF24809"/>
    </source>
</evidence>
<evidence type="ECO:0000313" key="2">
    <source>
        <dbReference type="EMBL" id="OIW29319.1"/>
    </source>
</evidence>
<dbReference type="Pfam" id="PF24809">
    <property type="entry name" value="DUF7708"/>
    <property type="match status" value="1"/>
</dbReference>
<dbReference type="EMBL" id="KV875097">
    <property type="protein sequence ID" value="OIW29319.1"/>
    <property type="molecule type" value="Genomic_DNA"/>
</dbReference>
<proteinExistence type="predicted"/>
<dbReference type="STRING" id="1408157.A0A1J7INX6"/>
<reference evidence="2 3" key="1">
    <citation type="submission" date="2016-10" db="EMBL/GenBank/DDBJ databases">
        <title>Draft genome sequence of Coniochaeta ligniaria NRRL30616, a lignocellulolytic fungus for bioabatement of inhibitors in plant biomass hydrolysates.</title>
        <authorList>
            <consortium name="DOE Joint Genome Institute"/>
            <person name="Jimenez D.J."/>
            <person name="Hector R.E."/>
            <person name="Riley R."/>
            <person name="Sun H."/>
            <person name="Grigoriev I.V."/>
            <person name="Van Elsas J.D."/>
            <person name="Nichols N.N."/>
        </authorList>
    </citation>
    <scope>NUCLEOTIDE SEQUENCE [LARGE SCALE GENOMIC DNA]</scope>
    <source>
        <strain evidence="2 3">NRRL 30616</strain>
    </source>
</reference>
<accession>A0A1J7INX6</accession>
<feature type="domain" description="DUF7708" evidence="1">
    <location>
        <begin position="113"/>
        <end position="248"/>
    </location>
</feature>
<organism evidence="2 3">
    <name type="scientific">Coniochaeta ligniaria NRRL 30616</name>
    <dbReference type="NCBI Taxonomy" id="1408157"/>
    <lineage>
        <taxon>Eukaryota</taxon>
        <taxon>Fungi</taxon>
        <taxon>Dikarya</taxon>
        <taxon>Ascomycota</taxon>
        <taxon>Pezizomycotina</taxon>
        <taxon>Sordariomycetes</taxon>
        <taxon>Sordariomycetidae</taxon>
        <taxon>Coniochaetales</taxon>
        <taxon>Coniochaetaceae</taxon>
        <taxon>Coniochaeta</taxon>
    </lineage>
</organism>
<dbReference type="InterPro" id="IPR056125">
    <property type="entry name" value="DUF7708"/>
</dbReference>
<sequence>MWRSSASSSPVLFNSPFETSTDALIRSGTQLSLHDHQGDAIRRFSEPALGANRQRLAAHITSARAAYAEAFVSIQRTSRNAGVKDLLESSTARDVADTALALARSEPSDTSYVAKFVGTLHHYHSVFDVLSQADFSYLTLIWGGMKLILIMAKNHSDMMTKLTDMLVDVGLNLSRVEVYLKLYPTARMVELTSMLYAAVVKFLQEVIAHFQRSAVRQKVSSMIRPFEEKFGRAMDRIQQLENTIQKDALLLLALQRSSLVRHEVDSMLQRQHFEVALNAIPQGTVPDFLLHIKQTLFQGFEHQATYHDSLAATYSVTSGAWKQWFAEEQRYLPSDLAPTTRLTQGICDAPDSQHALQWVAQQRAQSPHIPSAYLIWARGMTAHTAIASLIFQILQQRPAAISQHNLDMRMFARANASVKALWDMFVHLMRVLGGCLIYITMGSVGPDEFAVVEKFVKAVQGWDGPPISVTIIHPYNEGFMRVEDATDLDSAYDVHPSLTTTDALHHVLMLELDVHEVSDTIRTVLWESLWRETRYATIGVGFTLVTEMVMSAAEDLSQELVETHELDHDTRELWISGVRRWQSNRVAANNVREQIQRHLDIVELELRDDIRDTISRHVKLLVFRIDTDRIETLSSRSLTQPQRDGVWDRMQLVIRPGTLAMFGTSVREMVAEVLAGYSEVPSRNAQQATLAIVRLLDARFGWNGSWRSTFSTDKRPVVEAIVNGIMTGFGDIIEALLETEQTEHG</sequence>
<keyword evidence="3" id="KW-1185">Reference proteome</keyword>
<evidence type="ECO:0000313" key="3">
    <source>
        <dbReference type="Proteomes" id="UP000182658"/>
    </source>
</evidence>
<dbReference type="InParanoid" id="A0A1J7INX6"/>
<gene>
    <name evidence="2" type="ORF">CONLIGDRAFT_680168</name>
</gene>
<name>A0A1J7INX6_9PEZI</name>
<dbReference type="OrthoDB" id="61900at2759"/>
<dbReference type="AlphaFoldDB" id="A0A1J7INX6"/>
<protein>
    <recommendedName>
        <fullName evidence="1">DUF7708 domain-containing protein</fullName>
    </recommendedName>
</protein>